<name>A0A7W7YL66_9BACT</name>
<gene>
    <name evidence="1" type="ORF">HNQ64_002516</name>
</gene>
<dbReference type="InterPro" id="IPR048813">
    <property type="entry name" value="GP7-like"/>
</dbReference>
<evidence type="ECO:0000313" key="1">
    <source>
        <dbReference type="EMBL" id="MBB5038258.1"/>
    </source>
</evidence>
<organism evidence="1 2">
    <name type="scientific">Prosthecobacter dejongeii</name>
    <dbReference type="NCBI Taxonomy" id="48465"/>
    <lineage>
        <taxon>Bacteria</taxon>
        <taxon>Pseudomonadati</taxon>
        <taxon>Verrucomicrobiota</taxon>
        <taxon>Verrucomicrobiia</taxon>
        <taxon>Verrucomicrobiales</taxon>
        <taxon>Verrucomicrobiaceae</taxon>
        <taxon>Prosthecobacter</taxon>
    </lineage>
</organism>
<dbReference type="Proteomes" id="UP000534294">
    <property type="component" value="Unassembled WGS sequence"/>
</dbReference>
<dbReference type="RefSeq" id="WP_184208889.1">
    <property type="nucleotide sequence ID" value="NZ_JACHIF010000004.1"/>
</dbReference>
<dbReference type="AlphaFoldDB" id="A0A7W7YL66"/>
<sequence>MTLRLAAKIVFSLLCVLLAVNHGFIVGLSIWCVGGLALIKPQYTGEFCERLTMLDLVRPDPLIGGLVEENIIRAPELQVFEMAQLESGISYKTLHRIGLPTTGFRKINQGVDPSKSRYESREHKCFLFSGRVEYDRAAGQADSGGLAAIEARESSGVMLSSMQEIGSQIFNGVANEAEGFPGLKAFTPFGGAYTLNATGAAANTASSIYGVIMGEDYCRLIGGAGDIFNLGDFRDETLRDENDKPFAGRAADLLGWVGLQCSAKFCVVRIANVTAEVGKGCTDNLLVTAKELLPSGFSPTFWFMSRRSRAQLRTSRSAVTMAALQRTGDGVEVSAPVPTADVDGVPIIATDSIPNTDAIEA</sequence>
<comment type="caution">
    <text evidence="1">The sequence shown here is derived from an EMBL/GenBank/DDBJ whole genome shotgun (WGS) entry which is preliminary data.</text>
</comment>
<keyword evidence="2" id="KW-1185">Reference proteome</keyword>
<dbReference type="Pfam" id="PF20911">
    <property type="entry name" value="GP7"/>
    <property type="match status" value="1"/>
</dbReference>
<accession>A0A7W7YL66</accession>
<reference evidence="1 2" key="1">
    <citation type="submission" date="2020-08" db="EMBL/GenBank/DDBJ databases">
        <title>Genomic Encyclopedia of Type Strains, Phase IV (KMG-IV): sequencing the most valuable type-strain genomes for metagenomic binning, comparative biology and taxonomic classification.</title>
        <authorList>
            <person name="Goeker M."/>
        </authorList>
    </citation>
    <scope>NUCLEOTIDE SEQUENCE [LARGE SCALE GENOMIC DNA]</scope>
    <source>
        <strain evidence="1 2">DSM 12251</strain>
    </source>
</reference>
<dbReference type="NCBIfam" id="NF045672">
    <property type="entry name" value="MCP_gp7_epsi_15"/>
    <property type="match status" value="1"/>
</dbReference>
<protein>
    <submittedName>
        <fullName evidence="1">Uncharacterized protein</fullName>
    </submittedName>
</protein>
<proteinExistence type="predicted"/>
<evidence type="ECO:0000313" key="2">
    <source>
        <dbReference type="Proteomes" id="UP000534294"/>
    </source>
</evidence>
<dbReference type="EMBL" id="JACHIF010000004">
    <property type="protein sequence ID" value="MBB5038258.1"/>
    <property type="molecule type" value="Genomic_DNA"/>
</dbReference>